<feature type="transmembrane region" description="Helical" evidence="2">
    <location>
        <begin position="181"/>
        <end position="198"/>
    </location>
</feature>
<keyword evidence="2" id="KW-0472">Membrane</keyword>
<protein>
    <submittedName>
        <fullName evidence="3">Uncharacterized protein</fullName>
    </submittedName>
</protein>
<organism evidence="3 4">
    <name type="scientific">Plectosphaerella plurivora</name>
    <dbReference type="NCBI Taxonomy" id="936078"/>
    <lineage>
        <taxon>Eukaryota</taxon>
        <taxon>Fungi</taxon>
        <taxon>Dikarya</taxon>
        <taxon>Ascomycota</taxon>
        <taxon>Pezizomycotina</taxon>
        <taxon>Sordariomycetes</taxon>
        <taxon>Hypocreomycetidae</taxon>
        <taxon>Glomerellales</taxon>
        <taxon>Plectosphaerellaceae</taxon>
        <taxon>Plectosphaerella</taxon>
    </lineage>
</organism>
<evidence type="ECO:0000256" key="2">
    <source>
        <dbReference type="SAM" id="Phobius"/>
    </source>
</evidence>
<dbReference type="Proteomes" id="UP000770015">
    <property type="component" value="Unassembled WGS sequence"/>
</dbReference>
<comment type="caution">
    <text evidence="3">The sequence shown here is derived from an EMBL/GenBank/DDBJ whole genome shotgun (WGS) entry which is preliminary data.</text>
</comment>
<evidence type="ECO:0000313" key="3">
    <source>
        <dbReference type="EMBL" id="KAH6689082.1"/>
    </source>
</evidence>
<keyword evidence="4" id="KW-1185">Reference proteome</keyword>
<evidence type="ECO:0000256" key="1">
    <source>
        <dbReference type="SAM" id="MobiDB-lite"/>
    </source>
</evidence>
<keyword evidence="2" id="KW-1133">Transmembrane helix</keyword>
<dbReference type="PANTHER" id="PTHR35394">
    <property type="entry name" value="DUF3176 DOMAIN-CONTAINING PROTEIN"/>
    <property type="match status" value="1"/>
</dbReference>
<proteinExistence type="predicted"/>
<dbReference type="InterPro" id="IPR021514">
    <property type="entry name" value="DUF3176"/>
</dbReference>
<dbReference type="Pfam" id="PF11374">
    <property type="entry name" value="DUF3176"/>
    <property type="match status" value="1"/>
</dbReference>
<keyword evidence="2" id="KW-0812">Transmembrane</keyword>
<sequence>MATDAGPSSEKITSNVTSTPVDGASTPTTTTNMPSLKDDADTNGTPAAKDGLFARVSTFFGDWFYFWEVLGLVLSAAAIVSICIVVGYFDEKPPPVWSTNINIPTRETQSVSLTINSLLAILATLGSTCAMIPVTKGLGQLKYVWFIQQDRKLADLEMFDSASRGVLGSAQLVWKLRLKHLAVFGGLASLLVLAYGPFVQNLIFINIEYHPSNETSQISYVSEISHANASGILASGAPTRYMIASALSDDSDEWVVPPHNCPTGECDWEGYYTLAACTRCTDISDRLTRKCTPYKEAGIDPENGEFPASGGCEVSLPNGLSTFNIDVPTYDPAYNPGRNIMVMNTTLEPFIYTDLKGHFVTVQIILGLDPNQPASSFANNTRQLSRYRITEDSPLIARECAIIPCVQNQSFFLTSKPDSSILEPEIDVLREWTNFKWDPLAGQALVDFPGGNITYDDQTAAQRLLSHYPYFGGDWYRDIRDWLGLHLTAFTFGNSPEQTDWAMTVTRSRLPEGQDYDSTLASIMNNTHTGRWRNSYCLLADNSTRPDVECGMHKLAAGITNAMRTAAWEVPRNARKIAEGQSYSPQQICHAQWQYISAPVVVWILALVLFIGVVVKTRRAKIKAWRTSPLATLLLRLDPDSREHLKDWQRMGDAELRETAEQLKLRLKVDGDEPPRFVKE</sequence>
<reference evidence="3" key="1">
    <citation type="journal article" date="2021" name="Nat. Commun.">
        <title>Genetic determinants of endophytism in the Arabidopsis root mycobiome.</title>
        <authorList>
            <person name="Mesny F."/>
            <person name="Miyauchi S."/>
            <person name="Thiergart T."/>
            <person name="Pickel B."/>
            <person name="Atanasova L."/>
            <person name="Karlsson M."/>
            <person name="Huettel B."/>
            <person name="Barry K.W."/>
            <person name="Haridas S."/>
            <person name="Chen C."/>
            <person name="Bauer D."/>
            <person name="Andreopoulos W."/>
            <person name="Pangilinan J."/>
            <person name="LaButti K."/>
            <person name="Riley R."/>
            <person name="Lipzen A."/>
            <person name="Clum A."/>
            <person name="Drula E."/>
            <person name="Henrissat B."/>
            <person name="Kohler A."/>
            <person name="Grigoriev I.V."/>
            <person name="Martin F.M."/>
            <person name="Hacquard S."/>
        </authorList>
    </citation>
    <scope>NUCLEOTIDE SEQUENCE</scope>
    <source>
        <strain evidence="3">MPI-SDFR-AT-0117</strain>
    </source>
</reference>
<dbReference type="EMBL" id="JAGSXJ010000008">
    <property type="protein sequence ID" value="KAH6689082.1"/>
    <property type="molecule type" value="Genomic_DNA"/>
</dbReference>
<name>A0A9P8VF88_9PEZI</name>
<accession>A0A9P8VF88</accession>
<dbReference type="AlphaFoldDB" id="A0A9P8VF88"/>
<dbReference type="OrthoDB" id="5242705at2759"/>
<dbReference type="PANTHER" id="PTHR35394:SF5">
    <property type="entry name" value="DUF3176 DOMAIN-CONTAINING PROTEIN"/>
    <property type="match status" value="1"/>
</dbReference>
<evidence type="ECO:0000313" key="4">
    <source>
        <dbReference type="Proteomes" id="UP000770015"/>
    </source>
</evidence>
<gene>
    <name evidence="3" type="ORF">F5X68DRAFT_275074</name>
</gene>
<feature type="transmembrane region" description="Helical" evidence="2">
    <location>
        <begin position="65"/>
        <end position="89"/>
    </location>
</feature>
<feature type="compositionally biased region" description="Polar residues" evidence="1">
    <location>
        <begin position="10"/>
        <end position="34"/>
    </location>
</feature>
<feature type="transmembrane region" description="Helical" evidence="2">
    <location>
        <begin position="593"/>
        <end position="615"/>
    </location>
</feature>
<feature type="region of interest" description="Disordered" evidence="1">
    <location>
        <begin position="1"/>
        <end position="41"/>
    </location>
</feature>